<dbReference type="Pfam" id="PF05635">
    <property type="entry name" value="23S_rRNA_IVP"/>
    <property type="match status" value="1"/>
</dbReference>
<dbReference type="NCBIfam" id="NF008912">
    <property type="entry name" value="PRK12275.1-6"/>
    <property type="match status" value="1"/>
</dbReference>
<dbReference type="RefSeq" id="WP_348388809.1">
    <property type="nucleotide sequence ID" value="NZ_CP134146.1"/>
</dbReference>
<evidence type="ECO:0000313" key="2">
    <source>
        <dbReference type="Proteomes" id="UP001248581"/>
    </source>
</evidence>
<accession>A0ABY9TMN5</accession>
<evidence type="ECO:0000313" key="1">
    <source>
        <dbReference type="EMBL" id="WNC69666.1"/>
    </source>
</evidence>
<dbReference type="CDD" id="cd16377">
    <property type="entry name" value="23S_rRNA_IVP_like"/>
    <property type="match status" value="1"/>
</dbReference>
<gene>
    <name evidence="1" type="ORF">RI845_05835</name>
</gene>
<organism evidence="1 2">
    <name type="scientific">Thalassotalea nanhaiensis</name>
    <dbReference type="NCBI Taxonomy" id="3065648"/>
    <lineage>
        <taxon>Bacteria</taxon>
        <taxon>Pseudomonadati</taxon>
        <taxon>Pseudomonadota</taxon>
        <taxon>Gammaproteobacteria</taxon>
        <taxon>Alteromonadales</taxon>
        <taxon>Colwelliaceae</taxon>
        <taxon>Thalassotalea</taxon>
    </lineage>
</organism>
<name>A0ABY9TMN5_9GAMM</name>
<dbReference type="InterPro" id="IPR036583">
    <property type="entry name" value="23S_rRNA_IVS_sf"/>
</dbReference>
<dbReference type="InterPro" id="IPR012657">
    <property type="entry name" value="23S_rRNA-intervening_sequence"/>
</dbReference>
<dbReference type="SUPFAM" id="SSF158446">
    <property type="entry name" value="IVS-encoded protein-like"/>
    <property type="match status" value="1"/>
</dbReference>
<protein>
    <submittedName>
        <fullName evidence="1">Four helix bundle protein</fullName>
    </submittedName>
</protein>
<reference evidence="2" key="1">
    <citation type="submission" date="2023-09" db="EMBL/GenBank/DDBJ databases">
        <authorList>
            <person name="Li S."/>
            <person name="Li X."/>
            <person name="Zhang C."/>
            <person name="Zhao Z."/>
        </authorList>
    </citation>
    <scope>NUCLEOTIDE SEQUENCE [LARGE SCALE GENOMIC DNA]</scope>
    <source>
        <strain evidence="2">SQ345</strain>
    </source>
</reference>
<keyword evidence="2" id="KW-1185">Reference proteome</keyword>
<proteinExistence type="predicted"/>
<dbReference type="PANTHER" id="PTHR38471:SF2">
    <property type="entry name" value="FOUR HELIX BUNDLE PROTEIN"/>
    <property type="match status" value="1"/>
</dbReference>
<dbReference type="Gene3D" id="1.20.1440.60">
    <property type="entry name" value="23S rRNA-intervening sequence"/>
    <property type="match status" value="1"/>
</dbReference>
<dbReference type="EMBL" id="CP134146">
    <property type="protein sequence ID" value="WNC69666.1"/>
    <property type="molecule type" value="Genomic_DNA"/>
</dbReference>
<dbReference type="PANTHER" id="PTHR38471">
    <property type="entry name" value="FOUR HELIX BUNDLE PROTEIN"/>
    <property type="match status" value="1"/>
</dbReference>
<sequence>MQYESLDLWQRSCELSTTVYKSLASLKDYGFKDQITRSCLSVPSNVAEGLERYTPQEKFRFLTIAKGSLGEFKTQTYVGMKVGYISKESGDAWLKESEEISKMLGGFMKYLKTKTTS</sequence>
<dbReference type="Proteomes" id="UP001248581">
    <property type="component" value="Chromosome"/>
</dbReference>
<dbReference type="NCBIfam" id="TIGR02436">
    <property type="entry name" value="four helix bundle protein"/>
    <property type="match status" value="1"/>
</dbReference>